<proteinExistence type="predicted"/>
<keyword evidence="2" id="KW-1185">Reference proteome</keyword>
<reference evidence="1 2" key="1">
    <citation type="journal article" date="2017" name="Plant Biotechnol. J.">
        <title>A comprehensive draft genome sequence for lupin (Lupinus angustifolius), an emerging health food: insights into plant-microbe interactions and legume evolution.</title>
        <authorList>
            <person name="Hane J.K."/>
            <person name="Ming Y."/>
            <person name="Kamphuis L.G."/>
            <person name="Nelson M.N."/>
            <person name="Garg G."/>
            <person name="Atkins C.A."/>
            <person name="Bayer P.E."/>
            <person name="Bravo A."/>
            <person name="Bringans S."/>
            <person name="Cannon S."/>
            <person name="Edwards D."/>
            <person name="Foley R."/>
            <person name="Gao L.L."/>
            <person name="Harrison M.J."/>
            <person name="Huang W."/>
            <person name="Hurgobin B."/>
            <person name="Li S."/>
            <person name="Liu C.W."/>
            <person name="McGrath A."/>
            <person name="Morahan G."/>
            <person name="Murray J."/>
            <person name="Weller J."/>
            <person name="Jian J."/>
            <person name="Singh K.B."/>
        </authorList>
    </citation>
    <scope>NUCLEOTIDE SEQUENCE [LARGE SCALE GENOMIC DNA]</scope>
    <source>
        <strain evidence="2">cv. Tanjil</strain>
        <tissue evidence="1">Whole plant</tissue>
    </source>
</reference>
<sequence length="75" mass="8886">MGKLKMKRLRKFLNNLTSHNSYFRKDSLFNKFVPQILSSPDTSIPIRSLLFCQQKVNIGIIVRLFAYYLEIKFKS</sequence>
<dbReference type="Proteomes" id="UP000188354">
    <property type="component" value="Chromosome LG07"/>
</dbReference>
<dbReference type="Gramene" id="OIW08014">
    <property type="protein sequence ID" value="OIW08014"/>
    <property type="gene ID" value="TanjilG_20115"/>
</dbReference>
<name>A0A4P1RCE2_LUPAN</name>
<gene>
    <name evidence="1" type="ORF">TanjilG_20115</name>
</gene>
<evidence type="ECO:0000313" key="1">
    <source>
        <dbReference type="EMBL" id="OIW08014.1"/>
    </source>
</evidence>
<dbReference type="EMBL" id="CM007367">
    <property type="protein sequence ID" value="OIW08014.1"/>
    <property type="molecule type" value="Genomic_DNA"/>
</dbReference>
<accession>A0A4P1RCE2</accession>
<dbReference type="AlphaFoldDB" id="A0A4P1RCE2"/>
<evidence type="ECO:0000313" key="2">
    <source>
        <dbReference type="Proteomes" id="UP000188354"/>
    </source>
</evidence>
<organism evidence="1 2">
    <name type="scientific">Lupinus angustifolius</name>
    <name type="common">Narrow-leaved blue lupine</name>
    <dbReference type="NCBI Taxonomy" id="3871"/>
    <lineage>
        <taxon>Eukaryota</taxon>
        <taxon>Viridiplantae</taxon>
        <taxon>Streptophyta</taxon>
        <taxon>Embryophyta</taxon>
        <taxon>Tracheophyta</taxon>
        <taxon>Spermatophyta</taxon>
        <taxon>Magnoliopsida</taxon>
        <taxon>eudicotyledons</taxon>
        <taxon>Gunneridae</taxon>
        <taxon>Pentapetalae</taxon>
        <taxon>rosids</taxon>
        <taxon>fabids</taxon>
        <taxon>Fabales</taxon>
        <taxon>Fabaceae</taxon>
        <taxon>Papilionoideae</taxon>
        <taxon>50 kb inversion clade</taxon>
        <taxon>genistoids sensu lato</taxon>
        <taxon>core genistoids</taxon>
        <taxon>Genisteae</taxon>
        <taxon>Lupinus</taxon>
    </lineage>
</organism>
<protein>
    <submittedName>
        <fullName evidence="1">Uncharacterized protein</fullName>
    </submittedName>
</protein>